<dbReference type="InterPro" id="IPR045097">
    <property type="entry name" value="Thymidate_synth/dCMP_Mease"/>
</dbReference>
<evidence type="ECO:0000313" key="7">
    <source>
        <dbReference type="Proteomes" id="UP000502823"/>
    </source>
</evidence>
<protein>
    <recommendedName>
        <fullName evidence="2">Thymidylate synthase</fullName>
    </recommendedName>
</protein>
<keyword evidence="3" id="KW-0489">Methyltransferase</keyword>
<dbReference type="UniPathway" id="UPA00575"/>
<dbReference type="GO" id="GO:0006231">
    <property type="term" value="P:dTMP biosynthetic process"/>
    <property type="evidence" value="ECO:0007669"/>
    <property type="project" value="TreeGrafter"/>
</dbReference>
<evidence type="ECO:0000256" key="3">
    <source>
        <dbReference type="ARBA" id="ARBA00022603"/>
    </source>
</evidence>
<evidence type="ECO:0000256" key="4">
    <source>
        <dbReference type="ARBA" id="ARBA00022679"/>
    </source>
</evidence>
<reference evidence="7" key="1">
    <citation type="submission" date="2020-01" db="EMBL/GenBank/DDBJ databases">
        <title>Draft genome sequence of the Termite Coptotermes fromosanus.</title>
        <authorList>
            <person name="Itakura S."/>
            <person name="Yosikawa Y."/>
            <person name="Umezawa K."/>
        </authorList>
    </citation>
    <scope>NUCLEOTIDE SEQUENCE [LARGE SCALE GENOMIC DNA]</scope>
</reference>
<dbReference type="Pfam" id="PF00303">
    <property type="entry name" value="Thymidylat_synt"/>
    <property type="match status" value="1"/>
</dbReference>
<evidence type="ECO:0000313" key="6">
    <source>
        <dbReference type="EMBL" id="GFG37715.1"/>
    </source>
</evidence>
<comment type="caution">
    <text evidence="6">The sequence shown here is derived from an EMBL/GenBank/DDBJ whole genome shotgun (WGS) entry which is preliminary data.</text>
</comment>
<dbReference type="SUPFAM" id="SSF55831">
    <property type="entry name" value="Thymidylate synthase/dCMP hydroxymethylase"/>
    <property type="match status" value="1"/>
</dbReference>
<feature type="domain" description="Thymidylate synthase/dCMP hydroxymethylase" evidence="5">
    <location>
        <begin position="26"/>
        <end position="95"/>
    </location>
</feature>
<dbReference type="Gene3D" id="3.30.572.10">
    <property type="entry name" value="Thymidylate synthase/dCMP hydroxymethylase domain"/>
    <property type="match status" value="1"/>
</dbReference>
<keyword evidence="4" id="KW-0808">Transferase</keyword>
<dbReference type="OrthoDB" id="766at2759"/>
<organism evidence="6 7">
    <name type="scientific">Coptotermes formosanus</name>
    <name type="common">Formosan subterranean termite</name>
    <dbReference type="NCBI Taxonomy" id="36987"/>
    <lineage>
        <taxon>Eukaryota</taxon>
        <taxon>Metazoa</taxon>
        <taxon>Ecdysozoa</taxon>
        <taxon>Arthropoda</taxon>
        <taxon>Hexapoda</taxon>
        <taxon>Insecta</taxon>
        <taxon>Pterygota</taxon>
        <taxon>Neoptera</taxon>
        <taxon>Polyneoptera</taxon>
        <taxon>Dictyoptera</taxon>
        <taxon>Blattodea</taxon>
        <taxon>Blattoidea</taxon>
        <taxon>Termitoidae</taxon>
        <taxon>Rhinotermitidae</taxon>
        <taxon>Coptotermes</taxon>
    </lineage>
</organism>
<dbReference type="InterPro" id="IPR023451">
    <property type="entry name" value="Thymidate_synth/dCMP_Mease_dom"/>
</dbReference>
<dbReference type="GO" id="GO:0005739">
    <property type="term" value="C:mitochondrion"/>
    <property type="evidence" value="ECO:0007669"/>
    <property type="project" value="TreeGrafter"/>
</dbReference>
<dbReference type="GO" id="GO:0032259">
    <property type="term" value="P:methylation"/>
    <property type="evidence" value="ECO:0007669"/>
    <property type="project" value="UniProtKB-KW"/>
</dbReference>
<dbReference type="GO" id="GO:0006235">
    <property type="term" value="P:dTTP biosynthetic process"/>
    <property type="evidence" value="ECO:0007669"/>
    <property type="project" value="UniProtKB-UniPathway"/>
</dbReference>
<dbReference type="PANTHER" id="PTHR11548">
    <property type="entry name" value="THYMIDYLATE SYNTHASE 1"/>
    <property type="match status" value="1"/>
</dbReference>
<gene>
    <name evidence="6" type="ORF">Cfor_06956</name>
</gene>
<sequence>MLFVRIYIIILSDRNHSKQNYCYVSQPGEFIHTLGDSHVYCNHVAALKEQLTRKPRPFPTLHINREVQNIEDFRFEDFELCNYRPYPKINMDMAV</sequence>
<dbReference type="GO" id="GO:0004799">
    <property type="term" value="F:thymidylate synthase activity"/>
    <property type="evidence" value="ECO:0007669"/>
    <property type="project" value="TreeGrafter"/>
</dbReference>
<name>A0A6L2Q4K6_COPFO</name>
<dbReference type="InterPro" id="IPR036926">
    <property type="entry name" value="Thymidate_synth/dCMP_Mease_sf"/>
</dbReference>
<evidence type="ECO:0000256" key="1">
    <source>
        <dbReference type="ARBA" id="ARBA00004992"/>
    </source>
</evidence>
<keyword evidence="7" id="KW-1185">Reference proteome</keyword>
<comment type="pathway">
    <text evidence="1">Pyrimidine metabolism; dTTP biosynthesis.</text>
</comment>
<evidence type="ECO:0000259" key="5">
    <source>
        <dbReference type="Pfam" id="PF00303"/>
    </source>
</evidence>
<proteinExistence type="predicted"/>
<evidence type="ECO:0000256" key="2">
    <source>
        <dbReference type="ARBA" id="ARBA00015931"/>
    </source>
</evidence>
<dbReference type="AlphaFoldDB" id="A0A6L2Q4K6"/>
<accession>A0A6L2Q4K6</accession>
<dbReference type="PANTHER" id="PTHR11548:SF2">
    <property type="entry name" value="THYMIDYLATE SYNTHASE"/>
    <property type="match status" value="1"/>
</dbReference>
<dbReference type="EMBL" id="BLKM01000713">
    <property type="protein sequence ID" value="GFG37715.1"/>
    <property type="molecule type" value="Genomic_DNA"/>
</dbReference>
<dbReference type="GO" id="GO:0005829">
    <property type="term" value="C:cytosol"/>
    <property type="evidence" value="ECO:0007669"/>
    <property type="project" value="TreeGrafter"/>
</dbReference>
<dbReference type="Proteomes" id="UP000502823">
    <property type="component" value="Unassembled WGS sequence"/>
</dbReference>
<dbReference type="InParanoid" id="A0A6L2Q4K6"/>